<reference evidence="1 2" key="1">
    <citation type="journal article" date="2020" name="Microb. Ecol.">
        <title>Ecogenomics of the Marine Benthic Filamentous Cyanobacterium Adonisia.</title>
        <authorList>
            <person name="Walter J.M."/>
            <person name="Coutinho F.H."/>
            <person name="Leomil L."/>
            <person name="Hargreaves P.I."/>
            <person name="Campeao M.E."/>
            <person name="Vieira V.V."/>
            <person name="Silva B.S."/>
            <person name="Fistarol G.O."/>
            <person name="Salomon P.S."/>
            <person name="Sawabe T."/>
            <person name="Mino S."/>
            <person name="Hosokawa M."/>
            <person name="Miyashita H."/>
            <person name="Maruyama F."/>
            <person name="van Verk M.C."/>
            <person name="Dutilh B.E."/>
            <person name="Thompson C.C."/>
            <person name="Thompson F.L."/>
        </authorList>
    </citation>
    <scope>NUCLEOTIDE SEQUENCE [LARGE SCALE GENOMIC DNA]</scope>
    <source>
        <strain evidence="1 2">CCMR0082</strain>
    </source>
</reference>
<proteinExistence type="predicted"/>
<evidence type="ECO:0000313" key="2">
    <source>
        <dbReference type="Proteomes" id="UP000473574"/>
    </source>
</evidence>
<evidence type="ECO:0000313" key="1">
    <source>
        <dbReference type="EMBL" id="NEZ68367.1"/>
    </source>
</evidence>
<name>A0A6M0SIP9_9CYAN</name>
<accession>A0A6M0SIP9</accession>
<organism evidence="1 2">
    <name type="scientific">Adonisia turfae CCMR0082</name>
    <dbReference type="NCBI Taxonomy" id="2304604"/>
    <lineage>
        <taxon>Bacteria</taxon>
        <taxon>Bacillati</taxon>
        <taxon>Cyanobacteriota</taxon>
        <taxon>Adonisia</taxon>
        <taxon>Adonisia turfae</taxon>
    </lineage>
</organism>
<sequence>MTIDLSSDFANGAEGWSAGFTDYALTLADLGLSSGIRPMPENLGLNSTGYYIQGRNSSDDLFMFLARRLTPENQIKPNTTYRLEYEIQFASDAPSGAIGIGGAPGEAVFVKAGASSVQPIALIDVAGQISINIDKGNQSQGGRDVGVAGNVANGRNPEEPTEYALVTLVYQHPTPVTADANGNLWLVVGTDSGFEGPTALYYTKINVKLSHCG</sequence>
<comment type="caution">
    <text evidence="1">The sequence shown here is derived from an EMBL/GenBank/DDBJ whole genome shotgun (WGS) entry which is preliminary data.</text>
</comment>
<dbReference type="RefSeq" id="WP_163671951.1">
    <property type="nucleotide sequence ID" value="NZ_QZCE01000003.1"/>
</dbReference>
<gene>
    <name evidence="1" type="ORF">D0962_37540</name>
</gene>
<dbReference type="AlphaFoldDB" id="A0A6M0SIP9"/>
<dbReference type="EMBL" id="QZCE01000003">
    <property type="protein sequence ID" value="NEZ68367.1"/>
    <property type="molecule type" value="Genomic_DNA"/>
</dbReference>
<dbReference type="Proteomes" id="UP000473574">
    <property type="component" value="Unassembled WGS sequence"/>
</dbReference>
<protein>
    <submittedName>
        <fullName evidence="1">Uncharacterized protein</fullName>
    </submittedName>
</protein>